<dbReference type="Gene3D" id="2.120.10.30">
    <property type="entry name" value="TolB, C-terminal domain"/>
    <property type="match status" value="1"/>
</dbReference>
<organism evidence="3 4">
    <name type="scientific">Novosphingobium chloroacetimidivorans</name>
    <dbReference type="NCBI Taxonomy" id="1428314"/>
    <lineage>
        <taxon>Bacteria</taxon>
        <taxon>Pseudomonadati</taxon>
        <taxon>Pseudomonadota</taxon>
        <taxon>Alphaproteobacteria</taxon>
        <taxon>Sphingomonadales</taxon>
        <taxon>Sphingomonadaceae</taxon>
        <taxon>Novosphingobium</taxon>
    </lineage>
</organism>
<dbReference type="SUPFAM" id="SSF50956">
    <property type="entry name" value="Thermostable phytase (3-phytase)"/>
    <property type="match status" value="1"/>
</dbReference>
<gene>
    <name evidence="3" type="ORF">HNO88_000869</name>
</gene>
<dbReference type="EC" id="3.1.3.8" evidence="3"/>
<dbReference type="EMBL" id="JACHLR010000003">
    <property type="protein sequence ID" value="MBB4857558.1"/>
    <property type="molecule type" value="Genomic_DNA"/>
</dbReference>
<keyword evidence="4" id="KW-1185">Reference proteome</keyword>
<feature type="domain" description="BPP" evidence="2">
    <location>
        <begin position="26"/>
        <end position="349"/>
    </location>
</feature>
<dbReference type="Pfam" id="PF02333">
    <property type="entry name" value="Phytase"/>
    <property type="match status" value="1"/>
</dbReference>
<dbReference type="Proteomes" id="UP000555448">
    <property type="component" value="Unassembled WGS sequence"/>
</dbReference>
<dbReference type="InterPro" id="IPR003431">
    <property type="entry name" value="B-propeller_Phytase"/>
</dbReference>
<dbReference type="InterPro" id="IPR011042">
    <property type="entry name" value="6-blade_b-propeller_TolB-like"/>
</dbReference>
<feature type="signal peptide" evidence="1">
    <location>
        <begin position="1"/>
        <end position="22"/>
    </location>
</feature>
<dbReference type="GO" id="GO:0016158">
    <property type="term" value="F:inositol hexakisphosphate 3-phosphatase activity"/>
    <property type="evidence" value="ECO:0007669"/>
    <property type="project" value="UniProtKB-EC"/>
</dbReference>
<name>A0A7W7NUJ0_9SPHN</name>
<dbReference type="PROSITE" id="PS51257">
    <property type="entry name" value="PROKAR_LIPOPROTEIN"/>
    <property type="match status" value="1"/>
</dbReference>
<evidence type="ECO:0000259" key="2">
    <source>
        <dbReference type="PROSITE" id="PS51662"/>
    </source>
</evidence>
<sequence length="352" mass="37258">MRRVPSAILTFAFALLAGCAEAPVSAPLAQGASATVTARGETVPVGTGEDAADDPAIWRNPRRPADSLVVATDKRAGLHLYDLAGRHLDFAPSPRLNNVDLRADVALDGGRGIIVAASDRANEAQARIALFRLDSAARKLVPLGNPAAGAGEAYGLCLWRRASDKALFAFVVMKDGRIDQFRIGAEARPSAQLVRQLRLGTQSEGCVADDRTGMLYVAEEDVGIWRFAADPSAPATPVPGPRVDRRFLVADAEGLAIAPKGRSGGWLIGSSQGDDAYAVWRLPDLKPVGRFRIGAGQFGATSQTDGIEIALGNFGPEFPKGLMVAQDGDNAPSMQNFKLVSWDDIAKALHLK</sequence>
<comment type="caution">
    <text evidence="3">The sequence shown here is derived from an EMBL/GenBank/DDBJ whole genome shotgun (WGS) entry which is preliminary data.</text>
</comment>
<dbReference type="PROSITE" id="PS51662">
    <property type="entry name" value="BP_PHYTASE"/>
    <property type="match status" value="1"/>
</dbReference>
<keyword evidence="1" id="KW-0732">Signal</keyword>
<dbReference type="RefSeq" id="WP_184242848.1">
    <property type="nucleotide sequence ID" value="NZ_JACHLR010000003.1"/>
</dbReference>
<protein>
    <submittedName>
        <fullName evidence="3">3-phytase</fullName>
        <ecNumber evidence="3">3.1.3.8</ecNumber>
    </submittedName>
</protein>
<reference evidence="3 4" key="1">
    <citation type="submission" date="2020-08" db="EMBL/GenBank/DDBJ databases">
        <title>Functional genomics of gut bacteria from endangered species of beetles.</title>
        <authorList>
            <person name="Carlos-Shanley C."/>
        </authorList>
    </citation>
    <scope>NUCLEOTIDE SEQUENCE [LARGE SCALE GENOMIC DNA]</scope>
    <source>
        <strain evidence="3 4">S00245</strain>
    </source>
</reference>
<proteinExistence type="predicted"/>
<evidence type="ECO:0000256" key="1">
    <source>
        <dbReference type="SAM" id="SignalP"/>
    </source>
</evidence>
<dbReference type="AlphaFoldDB" id="A0A7W7NUJ0"/>
<evidence type="ECO:0000313" key="4">
    <source>
        <dbReference type="Proteomes" id="UP000555448"/>
    </source>
</evidence>
<keyword evidence="3" id="KW-0378">Hydrolase</keyword>
<feature type="chain" id="PRO_5031440091" evidence="1">
    <location>
        <begin position="23"/>
        <end position="352"/>
    </location>
</feature>
<accession>A0A7W7NUJ0</accession>
<evidence type="ECO:0000313" key="3">
    <source>
        <dbReference type="EMBL" id="MBB4857558.1"/>
    </source>
</evidence>